<evidence type="ECO:0000313" key="1">
    <source>
        <dbReference type="EMBL" id="MBP1889836.1"/>
    </source>
</evidence>
<reference evidence="1 2" key="1">
    <citation type="submission" date="2021-03" db="EMBL/GenBank/DDBJ databases">
        <title>Genomic Encyclopedia of Type Strains, Phase IV (KMG-IV): sequencing the most valuable type-strain genomes for metagenomic binning, comparative biology and taxonomic classification.</title>
        <authorList>
            <person name="Goeker M."/>
        </authorList>
    </citation>
    <scope>NUCLEOTIDE SEQUENCE [LARGE SCALE GENOMIC DNA]</scope>
    <source>
        <strain evidence="1 2">DSM 3984</strain>
    </source>
</reference>
<dbReference type="Proteomes" id="UP000783390">
    <property type="component" value="Unassembled WGS sequence"/>
</dbReference>
<comment type="caution">
    <text evidence="1">The sequence shown here is derived from an EMBL/GenBank/DDBJ whole genome shotgun (WGS) entry which is preliminary data.</text>
</comment>
<evidence type="ECO:0000313" key="2">
    <source>
        <dbReference type="Proteomes" id="UP000783390"/>
    </source>
</evidence>
<organism evidence="1 2">
    <name type="scientific">Clostridium moniliforme</name>
    <dbReference type="NCBI Taxonomy" id="39489"/>
    <lineage>
        <taxon>Bacteria</taxon>
        <taxon>Bacillati</taxon>
        <taxon>Bacillota</taxon>
        <taxon>Clostridia</taxon>
        <taxon>Eubacteriales</taxon>
        <taxon>Clostridiaceae</taxon>
        <taxon>Clostridium</taxon>
    </lineage>
</organism>
<accession>A0ABS4F0Q6</accession>
<sequence length="72" mass="8348">MYCNLEAEIARKKIKKPIIASAIGRTYNTLNLKIAGKYPFTYDEALIIQEKFFPEVDFKELFKKTELQTNAS</sequence>
<dbReference type="RefSeq" id="WP_209796728.1">
    <property type="nucleotide sequence ID" value="NZ_JAGGJZ010000003.1"/>
</dbReference>
<gene>
    <name evidence="1" type="ORF">J2Z53_001419</name>
</gene>
<protein>
    <submittedName>
        <fullName evidence="1">Uncharacterized protein</fullName>
    </submittedName>
</protein>
<name>A0ABS4F0Q6_9CLOT</name>
<dbReference type="EMBL" id="JAGGJZ010000003">
    <property type="protein sequence ID" value="MBP1889836.1"/>
    <property type="molecule type" value="Genomic_DNA"/>
</dbReference>
<keyword evidence="2" id="KW-1185">Reference proteome</keyword>
<proteinExistence type="predicted"/>